<comment type="caution">
    <text evidence="1">The sequence shown here is derived from an EMBL/GenBank/DDBJ whole genome shotgun (WGS) entry which is preliminary data.</text>
</comment>
<sequence>MSLPIEPCTLEGESIGTQLNHHQQARANGITTRDGKVSNSETTLPNMVLLSGCHHHENYGPVMGIAINNHRDSTTTHLAPLPSSSTNITSLPDSVWNIILSFLLNVFKHSTKRANSLGSDLQSVTSSSSEEHHYKSPEECYHRSIFDIEVVPLVSQSPLAKFYETRSDSVNEAEQESIKFYCEFFTTWIRISHVNKRLRELMRKSLVTEFIEFDFINFMYFYMINEESLVLDHQPSGIELENCDNETLVFQKEQYKHSVHELFIEFMQSMMNSECAKRISLDINFVCDWVTVTENVIELPSVPSTPTKKENILHYYNTSFPNVEVLTLNFTYRGREGGYGEEEQSNTRLKSIDTSIIQNLTEWKSLKELRLCWHVEVNEDTKKIDLECGSHLVQEFLKIINEAKNNPNIEYVSVYINGSAFHVTKTEEGAIVCNHSFPSAVFEQLGDVVDDNSHLKLLYLCIDHFGYANYNKQLSHMSFLQNILHIELEEINIVNINQLFNLHYPKLVTLILTNIITSGITGYDVAISSQFPKLEELVLKSNTDSSNIFNVVNVDAVYMKAPVIKKLSLIGIHNFSVSKSSFGSHLEMLEILTTCTDMIHNYSRWITTLKGLKNLIFKIEPERGKTYQEYQSNESLEQSISTIINHDGIVDILLKDTRFAGITLKCPQAKKVVIRMPHLQDCFIECAQLKTIDLNGLIIGCSSRGNKKLFYYSHQWRWETPLVTSLNFSNPQTSSGIILPNALISHIEELVIRLVITAYEKEKELLPALFMRIDELCGKKSTNKTLKNVKIQLDISTFYLTNPLIKSMSACLEWNEKIPYESEQMKATIQHLLKTAKTTERLKDDTLSIESPNLISLEMNIHESVQKTKLKCPNLKSVDLIQTSYPGRLKFCDNEDNPLESFTSMGLCSPFNHLHTHRFANLKIIEIMDPQQRFSFALSQLPSLEVLDVRMEYGFCYNGEERSYVTLKDYVHSNLKMLRLFGVRNVTIELDLQTPKLRILDIQDTDGRKCEITFSNCPKLMKKMLRYSLTKEHKER</sequence>
<dbReference type="OMA" id="TWIRISH"/>
<evidence type="ECO:0000313" key="2">
    <source>
        <dbReference type="Proteomes" id="UP000444721"/>
    </source>
</evidence>
<name>A0A6A5BXH5_NAEFO</name>
<dbReference type="GeneID" id="68109506"/>
<evidence type="ECO:0000313" key="1">
    <source>
        <dbReference type="EMBL" id="KAF0978468.1"/>
    </source>
</evidence>
<dbReference type="RefSeq" id="XP_044563181.1">
    <property type="nucleotide sequence ID" value="XM_044705465.1"/>
</dbReference>
<dbReference type="SUPFAM" id="SSF52058">
    <property type="entry name" value="L domain-like"/>
    <property type="match status" value="1"/>
</dbReference>
<reference evidence="1 2" key="1">
    <citation type="journal article" date="2019" name="Sci. Rep.">
        <title>Nanopore sequencing improves the draft genome of the human pathogenic amoeba Naegleria fowleri.</title>
        <authorList>
            <person name="Liechti N."/>
            <person name="Schurch N."/>
            <person name="Bruggmann R."/>
            <person name="Wittwer M."/>
        </authorList>
    </citation>
    <scope>NUCLEOTIDE SEQUENCE [LARGE SCALE GENOMIC DNA]</scope>
    <source>
        <strain evidence="1 2">ATCC 30894</strain>
    </source>
</reference>
<proteinExistence type="predicted"/>
<organism evidence="1 2">
    <name type="scientific">Naegleria fowleri</name>
    <name type="common">Brain eating amoeba</name>
    <dbReference type="NCBI Taxonomy" id="5763"/>
    <lineage>
        <taxon>Eukaryota</taxon>
        <taxon>Discoba</taxon>
        <taxon>Heterolobosea</taxon>
        <taxon>Tetramitia</taxon>
        <taxon>Eutetramitia</taxon>
        <taxon>Vahlkampfiidae</taxon>
        <taxon>Naegleria</taxon>
    </lineage>
</organism>
<dbReference type="VEuPathDB" id="AmoebaDB:FDP41_002288"/>
<dbReference type="VEuPathDB" id="AmoebaDB:NfTy_042770"/>
<accession>A0A6A5BXH5</accession>
<gene>
    <name evidence="1" type="ORF">FDP41_002288</name>
</gene>
<dbReference type="VEuPathDB" id="AmoebaDB:NF0103630"/>
<dbReference type="EMBL" id="VFQX01000029">
    <property type="protein sequence ID" value="KAF0978468.1"/>
    <property type="molecule type" value="Genomic_DNA"/>
</dbReference>
<protein>
    <submittedName>
        <fullName evidence="1">Uncharacterized protein</fullName>
    </submittedName>
</protein>
<dbReference type="OrthoDB" id="10313949at2759"/>
<dbReference type="AlphaFoldDB" id="A0A6A5BXH5"/>
<dbReference type="Proteomes" id="UP000444721">
    <property type="component" value="Unassembled WGS sequence"/>
</dbReference>
<keyword evidence="2" id="KW-1185">Reference proteome</keyword>